<dbReference type="Gene3D" id="3.30.2310.20">
    <property type="entry name" value="RelE-like"/>
    <property type="match status" value="1"/>
</dbReference>
<evidence type="ECO:0000313" key="2">
    <source>
        <dbReference type="Proteomes" id="UP000709672"/>
    </source>
</evidence>
<evidence type="ECO:0000313" key="1">
    <source>
        <dbReference type="EMBL" id="MBI2465902.1"/>
    </source>
</evidence>
<comment type="caution">
    <text evidence="1">The sequence shown here is derived from an EMBL/GenBank/DDBJ whole genome shotgun (WGS) entry which is preliminary data.</text>
</comment>
<evidence type="ECO:0008006" key="3">
    <source>
        <dbReference type="Google" id="ProtNLM"/>
    </source>
</evidence>
<dbReference type="EMBL" id="JACPHQ010000017">
    <property type="protein sequence ID" value="MBI2465902.1"/>
    <property type="molecule type" value="Genomic_DNA"/>
</dbReference>
<protein>
    <recommendedName>
        <fullName evidence="3">Type II toxin-antitoxin system RelE/ParE family toxin</fullName>
    </recommendedName>
</protein>
<organism evidence="1 2">
    <name type="scientific">Candidatus Sungiibacteriota bacterium</name>
    <dbReference type="NCBI Taxonomy" id="2750080"/>
    <lineage>
        <taxon>Bacteria</taxon>
        <taxon>Candidatus Sungiibacteriota</taxon>
    </lineage>
</organism>
<dbReference type="Proteomes" id="UP000709672">
    <property type="component" value="Unassembled WGS sequence"/>
</dbReference>
<name>A0A932DSB8_9BACT</name>
<accession>A0A932DSB8</accession>
<dbReference type="AlphaFoldDB" id="A0A932DSB8"/>
<proteinExistence type="predicted"/>
<gene>
    <name evidence="1" type="ORF">HYV66_01570</name>
</gene>
<dbReference type="SUPFAM" id="SSF143011">
    <property type="entry name" value="RelE-like"/>
    <property type="match status" value="1"/>
</dbReference>
<reference evidence="1" key="1">
    <citation type="submission" date="2020-07" db="EMBL/GenBank/DDBJ databases">
        <title>Huge and variable diversity of episymbiotic CPR bacteria and DPANN archaea in groundwater ecosystems.</title>
        <authorList>
            <person name="He C.Y."/>
            <person name="Keren R."/>
            <person name="Whittaker M."/>
            <person name="Farag I.F."/>
            <person name="Doudna J."/>
            <person name="Cate J.H.D."/>
            <person name="Banfield J.F."/>
        </authorList>
    </citation>
    <scope>NUCLEOTIDE SEQUENCE</scope>
    <source>
        <strain evidence="1">NC_groundwater_418_Ag_B-0.1um_45_10</strain>
    </source>
</reference>
<sequence>MDKISKVLQKLSAEEREKIKSVLLAVKSGQTSGLDIKKLKGRSDIFRVRKGKIRILYRKSDKGEIYILIIERRNENTYNF</sequence>
<dbReference type="InterPro" id="IPR035093">
    <property type="entry name" value="RelE/ParE_toxin_dom_sf"/>
</dbReference>